<evidence type="ECO:0000313" key="7">
    <source>
        <dbReference type="Proteomes" id="UP000323011"/>
    </source>
</evidence>
<evidence type="ECO:0000256" key="1">
    <source>
        <dbReference type="ARBA" id="ARBA00010603"/>
    </source>
</evidence>
<feature type="compositionally biased region" description="Low complexity" evidence="5">
    <location>
        <begin position="935"/>
        <end position="965"/>
    </location>
</feature>
<name>A0A5A8C2H4_CAFRO</name>
<keyword evidence="7" id="KW-1185">Reference proteome</keyword>
<accession>A0A5A8C2H4</accession>
<evidence type="ECO:0000256" key="2">
    <source>
        <dbReference type="ARBA" id="ARBA00015736"/>
    </source>
</evidence>
<dbReference type="AlphaFoldDB" id="A0A5A8C2H4"/>
<dbReference type="GO" id="GO:0005794">
    <property type="term" value="C:Golgi apparatus"/>
    <property type="evidence" value="ECO:0007669"/>
    <property type="project" value="TreeGrafter"/>
</dbReference>
<keyword evidence="3" id="KW-0519">Myristate</keyword>
<dbReference type="PANTHER" id="PTHR12895:SF9">
    <property type="entry name" value="DYMECLIN"/>
    <property type="match status" value="1"/>
</dbReference>
<feature type="compositionally biased region" description="Low complexity" evidence="5">
    <location>
        <begin position="393"/>
        <end position="403"/>
    </location>
</feature>
<comment type="similarity">
    <text evidence="1">Belongs to the dymeclin family.</text>
</comment>
<feature type="region of interest" description="Disordered" evidence="5">
    <location>
        <begin position="930"/>
        <end position="1006"/>
    </location>
</feature>
<feature type="compositionally biased region" description="Low complexity" evidence="5">
    <location>
        <begin position="1090"/>
        <end position="1101"/>
    </location>
</feature>
<protein>
    <recommendedName>
        <fullName evidence="2">Dymeclin</fullName>
    </recommendedName>
</protein>
<keyword evidence="4" id="KW-0449">Lipoprotein</keyword>
<feature type="region of interest" description="Disordered" evidence="5">
    <location>
        <begin position="1073"/>
        <end position="1101"/>
    </location>
</feature>
<evidence type="ECO:0000256" key="3">
    <source>
        <dbReference type="ARBA" id="ARBA00022707"/>
    </source>
</evidence>
<evidence type="ECO:0000313" key="6">
    <source>
        <dbReference type="EMBL" id="KAA0147128.1"/>
    </source>
</evidence>
<evidence type="ECO:0000256" key="5">
    <source>
        <dbReference type="SAM" id="MobiDB-lite"/>
    </source>
</evidence>
<feature type="compositionally biased region" description="Gly residues" evidence="5">
    <location>
        <begin position="990"/>
        <end position="999"/>
    </location>
</feature>
<organism evidence="6 7">
    <name type="scientific">Cafeteria roenbergensis</name>
    <name type="common">Marine flagellate</name>
    <dbReference type="NCBI Taxonomy" id="33653"/>
    <lineage>
        <taxon>Eukaryota</taxon>
        <taxon>Sar</taxon>
        <taxon>Stramenopiles</taxon>
        <taxon>Bigyra</taxon>
        <taxon>Opalozoa</taxon>
        <taxon>Bicosoecida</taxon>
        <taxon>Cafeteriaceae</taxon>
        <taxon>Cafeteria</taxon>
    </lineage>
</organism>
<feature type="region of interest" description="Disordered" evidence="5">
    <location>
        <begin position="377"/>
        <end position="403"/>
    </location>
</feature>
<gene>
    <name evidence="6" type="ORF">FNF29_07618</name>
</gene>
<feature type="region of interest" description="Disordered" evidence="5">
    <location>
        <begin position="274"/>
        <end position="295"/>
    </location>
</feature>
<dbReference type="Proteomes" id="UP000323011">
    <property type="component" value="Unassembled WGS sequence"/>
</dbReference>
<reference evidence="6 7" key="1">
    <citation type="submission" date="2019-07" db="EMBL/GenBank/DDBJ databases">
        <title>Genomes of Cafeteria roenbergensis.</title>
        <authorList>
            <person name="Fischer M.G."/>
            <person name="Hackl T."/>
            <person name="Roman M."/>
        </authorList>
    </citation>
    <scope>NUCLEOTIDE SEQUENCE [LARGE SCALE GENOMIC DNA]</scope>
    <source>
        <strain evidence="6 7">BVI</strain>
    </source>
</reference>
<dbReference type="Pfam" id="PF09742">
    <property type="entry name" value="Dymeclin"/>
    <property type="match status" value="2"/>
</dbReference>
<dbReference type="EMBL" id="VLTN01000072">
    <property type="protein sequence ID" value="KAA0147128.1"/>
    <property type="molecule type" value="Genomic_DNA"/>
</dbReference>
<proteinExistence type="inferred from homology"/>
<feature type="compositionally biased region" description="Low complexity" evidence="5">
    <location>
        <begin position="973"/>
        <end position="984"/>
    </location>
</feature>
<dbReference type="InterPro" id="IPR019142">
    <property type="entry name" value="Dymeclin"/>
</dbReference>
<comment type="caution">
    <text evidence="6">The sequence shown here is derived from an EMBL/GenBank/DDBJ whole genome shotgun (WGS) entry which is preliminary data.</text>
</comment>
<sequence length="1101" mass="108209">MGASASASALNEQGAKALDELSGAGPLDASNPAWNVLLGSQHKLHVADAGAIQESIAKAAKDLIRNGGASGNLGELARQAAARIAGVVAQGRAAAPDDVIAAVNSIVLVRVLSKAVQDERGAAALAALMARPREGAPCGTTSLVRALVVALAVLPVDSMVCTMTARPHGGMGVSGKLYSLAVEAAGLLLVLLSSHLVSESAPLAGPALSWPEAVHAMSESAAAGLGDAATPAAWSWPAAEAATRASLTQHPFWELVMAAGDATLADEEAHLRGMAAPSSAPAPAPPTAAPGGAASKSASAAEAAAAAAASRAQSRAAVGGALLAALLGHAAAMRDSDSVVADGDIDGGHASAAATADASIRARCAGVSVYGHKAVSSTMDAPPSASVPPSPQQAPSSSSSTSAAAAASQRDLLDVIIDAGAAIARLPRQLMALVMAEGTPSPRPLAQRAAALLLLLVHAHRRRSPAVEAADARAAASSPDVARRTAAASATADGPAAAVPGRAVAAGARSPTAEAAACTRRAAVNPYRLALQLLHDPKAADFAASQDAARPPPPPPAAAVCDAGWCATALGAAVTTGGDVGVLLLYTALYVSPALRASLTASASGWVLPAFGRLHELSEGGEASRPGAQSRRVVAAVTCLLASQAGRMVTHLNSADGGGDHSPQWLCRGGMAGGLPLVGSARVGAIMVIVLARAARACLRGNRASQEGYTLTNLCAALSNSTAGLVDCHTVAADAMAELFVSLAKRASRAVALARAPVAAPKVADPAAAGAAAAGGSAAAAAAGPGAAGAADAAAARDRARRLESYAASLAEELLVVAGAVRACLGPRRLSRNLVLLYALLCRQEEVQAAAAAAAAGHPGWPAALKEVTAELARLVRFTGGSLQARMRMEEDAAGATDEENAVAWLGDAVRSWEGRRGAVPEAELAALEEEARGAAEGPAAAAAEGAAAGAESGDTAAPAAAPAGQAGGGSGAAVVPGRAAGAAADEEAGGGGGSGSGGRRAPAAWSAGWEQCETVAGGFSYDEEGEPERFFVPRAWAEAMAATGDLGWRSSAGMARLLPADEVADAVATDPVKAAPAPAAEEPRRESEAAAAPGDAAAIV</sequence>
<dbReference type="PANTHER" id="PTHR12895">
    <property type="entry name" value="DYMECLIN"/>
    <property type="match status" value="1"/>
</dbReference>
<dbReference type="GO" id="GO:0007030">
    <property type="term" value="P:Golgi organization"/>
    <property type="evidence" value="ECO:0007669"/>
    <property type="project" value="TreeGrafter"/>
</dbReference>
<evidence type="ECO:0000256" key="4">
    <source>
        <dbReference type="ARBA" id="ARBA00023288"/>
    </source>
</evidence>